<dbReference type="InterPro" id="IPR051416">
    <property type="entry name" value="phD-YefM_TA_antitoxins"/>
</dbReference>
<dbReference type="SUPFAM" id="SSF143120">
    <property type="entry name" value="YefM-like"/>
    <property type="match status" value="1"/>
</dbReference>
<dbReference type="PANTHER" id="PTHR35377">
    <property type="entry name" value="ANTITOXIN VAPB49-RELATED-RELATED"/>
    <property type="match status" value="1"/>
</dbReference>
<dbReference type="EMBL" id="JABEMB010000031">
    <property type="protein sequence ID" value="NNH05056.1"/>
    <property type="molecule type" value="Genomic_DNA"/>
</dbReference>
<comment type="function">
    <text evidence="2">Antitoxin component of a type II toxin-antitoxin (TA) system.</text>
</comment>
<evidence type="ECO:0000313" key="3">
    <source>
        <dbReference type="EMBL" id="NNH05056.1"/>
    </source>
</evidence>
<name>A0A7Y2M205_9MICO</name>
<dbReference type="NCBIfam" id="TIGR01552">
    <property type="entry name" value="phd_fam"/>
    <property type="match status" value="1"/>
</dbReference>
<dbReference type="Gene3D" id="3.40.1620.10">
    <property type="entry name" value="YefM-like domain"/>
    <property type="match status" value="1"/>
</dbReference>
<dbReference type="InterPro" id="IPR006442">
    <property type="entry name" value="Antitoxin_Phd/YefM"/>
</dbReference>
<evidence type="ECO:0000256" key="1">
    <source>
        <dbReference type="ARBA" id="ARBA00009981"/>
    </source>
</evidence>
<comment type="caution">
    <text evidence="3">The sequence shown here is derived from an EMBL/GenBank/DDBJ whole genome shotgun (WGS) entry which is preliminary data.</text>
</comment>
<dbReference type="RefSeq" id="WP_167037039.1">
    <property type="nucleotide sequence ID" value="NZ_BAAANA010000001.1"/>
</dbReference>
<dbReference type="Pfam" id="PF02604">
    <property type="entry name" value="PhdYeFM_antitox"/>
    <property type="match status" value="1"/>
</dbReference>
<reference evidence="3 4" key="1">
    <citation type="submission" date="2020-05" db="EMBL/GenBank/DDBJ databases">
        <title>MicrobeNet Type strains.</title>
        <authorList>
            <person name="Nicholson A.C."/>
        </authorList>
    </citation>
    <scope>NUCLEOTIDE SEQUENCE [LARGE SCALE GENOMIC DNA]</scope>
    <source>
        <strain evidence="3 4">JCM 14282</strain>
    </source>
</reference>
<dbReference type="Proteomes" id="UP000543598">
    <property type="component" value="Unassembled WGS sequence"/>
</dbReference>
<proteinExistence type="inferred from homology"/>
<comment type="similarity">
    <text evidence="1 2">Belongs to the phD/YefM antitoxin family.</text>
</comment>
<gene>
    <name evidence="3" type="ORF">HLA99_14500</name>
</gene>
<dbReference type="InterPro" id="IPR036165">
    <property type="entry name" value="YefM-like_sf"/>
</dbReference>
<sequence length="88" mass="9670">MAAYNILEARNNLSRLIAAVESGAEVTIMRRGKPVARIVPAEPEAPERPPLGSGRRLAEWFAAHPVPLGGRTSEEVEADIRELREARE</sequence>
<protein>
    <recommendedName>
        <fullName evidence="2">Antitoxin</fullName>
    </recommendedName>
</protein>
<evidence type="ECO:0000256" key="2">
    <source>
        <dbReference type="RuleBase" id="RU362080"/>
    </source>
</evidence>
<dbReference type="AlphaFoldDB" id="A0A7Y2M205"/>
<organism evidence="3 4">
    <name type="scientific">Microbacterium ulmi</name>
    <dbReference type="NCBI Taxonomy" id="179095"/>
    <lineage>
        <taxon>Bacteria</taxon>
        <taxon>Bacillati</taxon>
        <taxon>Actinomycetota</taxon>
        <taxon>Actinomycetes</taxon>
        <taxon>Micrococcales</taxon>
        <taxon>Microbacteriaceae</taxon>
        <taxon>Microbacterium</taxon>
    </lineage>
</organism>
<evidence type="ECO:0000313" key="4">
    <source>
        <dbReference type="Proteomes" id="UP000543598"/>
    </source>
</evidence>
<accession>A0A7Y2M205</accession>
<keyword evidence="4" id="KW-1185">Reference proteome</keyword>